<organism evidence="1 2">
    <name type="scientific">Sphingobacterium paucimobilis HER1398</name>
    <dbReference type="NCBI Taxonomy" id="1346330"/>
    <lineage>
        <taxon>Bacteria</taxon>
        <taxon>Pseudomonadati</taxon>
        <taxon>Bacteroidota</taxon>
        <taxon>Sphingobacteriia</taxon>
        <taxon>Sphingobacteriales</taxon>
        <taxon>Sphingobacteriaceae</taxon>
        <taxon>Sphingobacterium</taxon>
    </lineage>
</organism>
<dbReference type="Pfam" id="PF14135">
    <property type="entry name" value="DUF4302"/>
    <property type="match status" value="1"/>
</dbReference>
<sequence>MKVHTGLLVFLFLYILSSCSRKLDMENIERPDTKIAERIEWYTDLLTSSPGGWIGYLYPAFGGGVTFKFDFDKNQRVRMIALLNTQTVHNVKESSYSIRAPQVPSLYFDTYSYIHQLADPIITKYGGERLVGAGGDFEFSFVNASPDTIRLKGNFRGSDLLLVRADPTGAENYLRNVYTFTSQELVKVDRFKDYYKKLNYNGQDYMIIINVDKSTFSVYYNRSGKLQFFTTEFAGMENGILLREPFVDGEFSIQRFEDFEFDFTQNQLQVLLNGKEKIVINSLSVPPVIDLDGPAQIFSKYNRSFSTYGFNYDGQRDYHQLSSDPSFIGAHLRQRYYINNLDRFEFYYYDNSNMEQMFYYNLRSSINTPGVMKFDVYANFGTVPSNSSLLTAVNKFKAFQGDAGGFYVFTSGNDVYDFVSVDDSKKWFRFY</sequence>
<dbReference type="PROSITE" id="PS51257">
    <property type="entry name" value="PROKAR_LIPOPROTEIN"/>
    <property type="match status" value="1"/>
</dbReference>
<comment type="caution">
    <text evidence="1">The sequence shown here is derived from an EMBL/GenBank/DDBJ whole genome shotgun (WGS) entry which is preliminary data.</text>
</comment>
<dbReference type="InterPro" id="IPR025396">
    <property type="entry name" value="DUF4302"/>
</dbReference>
<dbReference type="EMBL" id="ATDL01000015">
    <property type="protein sequence ID" value="ERJ58868.1"/>
    <property type="molecule type" value="Genomic_DNA"/>
</dbReference>
<dbReference type="STRING" id="1346330.M472_08805"/>
<reference evidence="1 2" key="1">
    <citation type="journal article" date="2013" name="Genome Announc.">
        <title>The Draft Genome Sequence of Sphingomonas paucimobilis Strain HER1398 (Proteobacteria), Host to the Giant PAU Phage, Indicates That It Is a Member of the Genus Sphingobacterium (Bacteroidetes).</title>
        <authorList>
            <person name="White R.A.III."/>
            <person name="Suttle C.A."/>
        </authorList>
    </citation>
    <scope>NUCLEOTIDE SEQUENCE [LARGE SCALE GENOMIC DNA]</scope>
    <source>
        <strain evidence="1 2">HER1398</strain>
    </source>
</reference>
<dbReference type="Proteomes" id="UP000016584">
    <property type="component" value="Unassembled WGS sequence"/>
</dbReference>
<dbReference type="eggNOG" id="ENOG502Z7SV">
    <property type="taxonomic scope" value="Bacteria"/>
</dbReference>
<keyword evidence="2" id="KW-1185">Reference proteome</keyword>
<dbReference type="AlphaFoldDB" id="U2J875"/>
<proteinExistence type="predicted"/>
<accession>U2J875</accession>
<name>U2J875_9SPHI</name>
<gene>
    <name evidence="1" type="ORF">M472_08805</name>
</gene>
<protein>
    <recommendedName>
        <fullName evidence="3">DUF4302 domain-containing protein</fullName>
    </recommendedName>
</protein>
<evidence type="ECO:0000313" key="1">
    <source>
        <dbReference type="EMBL" id="ERJ58868.1"/>
    </source>
</evidence>
<evidence type="ECO:0008006" key="3">
    <source>
        <dbReference type="Google" id="ProtNLM"/>
    </source>
</evidence>
<dbReference type="PATRIC" id="fig|1346330.5.peg.2199"/>
<evidence type="ECO:0000313" key="2">
    <source>
        <dbReference type="Proteomes" id="UP000016584"/>
    </source>
</evidence>